<dbReference type="Gene3D" id="2.130.10.10">
    <property type="entry name" value="YVTN repeat-like/Quinoprotein amine dehydrogenase"/>
    <property type="match status" value="1"/>
</dbReference>
<dbReference type="EMBL" id="CAJNBK010000009">
    <property type="protein sequence ID" value="CAE6764103.1"/>
    <property type="molecule type" value="Genomic_DNA"/>
</dbReference>
<dbReference type="PANTHER" id="PTHR43739">
    <property type="entry name" value="XYLOGLUCANASE (EUROFUNG)"/>
    <property type="match status" value="1"/>
</dbReference>
<proteinExistence type="predicted"/>
<evidence type="ECO:0008006" key="4">
    <source>
        <dbReference type="Google" id="ProtNLM"/>
    </source>
</evidence>
<organism evidence="2 3">
    <name type="scientific">Paraburkholderia haematera</name>
    <dbReference type="NCBI Taxonomy" id="2793077"/>
    <lineage>
        <taxon>Bacteria</taxon>
        <taxon>Pseudomonadati</taxon>
        <taxon>Pseudomonadota</taxon>
        <taxon>Betaproteobacteria</taxon>
        <taxon>Burkholderiales</taxon>
        <taxon>Burkholderiaceae</taxon>
        <taxon>Paraburkholderia</taxon>
    </lineage>
</organism>
<comment type="caution">
    <text evidence="2">The sequence shown here is derived from an EMBL/GenBank/DDBJ whole genome shotgun (WGS) entry which is preliminary data.</text>
</comment>
<dbReference type="InterPro" id="IPR052025">
    <property type="entry name" value="Xyloglucanase_GH74"/>
</dbReference>
<dbReference type="PANTHER" id="PTHR43739:SF5">
    <property type="entry name" value="EXO-ALPHA-SIALIDASE"/>
    <property type="match status" value="1"/>
</dbReference>
<gene>
    <name evidence="2" type="ORF">R69888_03547</name>
</gene>
<name>A0ABM8RPF2_9BURK</name>
<evidence type="ECO:0000256" key="1">
    <source>
        <dbReference type="SAM" id="MobiDB-lite"/>
    </source>
</evidence>
<keyword evidence="3" id="KW-1185">Reference proteome</keyword>
<reference evidence="2 3" key="1">
    <citation type="submission" date="2021-02" db="EMBL/GenBank/DDBJ databases">
        <authorList>
            <person name="Vanwijnsberghe S."/>
        </authorList>
    </citation>
    <scope>NUCLEOTIDE SEQUENCE [LARGE SCALE GENOMIC DNA]</scope>
    <source>
        <strain evidence="2 3">LMG 31837</strain>
    </source>
</reference>
<accession>A0ABM8RPF2</accession>
<sequence length="386" mass="41656">MSDRLIVATRKGLFVLKGNGKGGWEFGELHFAGEPVSMALPDSRDGSLYAALNLGHFGVKLHRQRAGMADWEECAVPVYPPQTADETCASDSANANADTGADNAGAAAPSPPLPAWTLQQIWSLETGGPEEPGVLWAGTIPGGLFRSGDSGDTWALNRALWDRPERREWFGGGYDAPGIHSVMVDPRDSRHVTIGISCGGVWQTADGGATWRVTAEGMEADYMPPERRGDANVQDPHRVVQCAANPDALWTQHHCAIFRSTDGAAHWQRIEAQPSSFGFAVAVHPYEPDTAWFVPAVKDECRVPVDGRFVVTRTRDGGRTFDVFSNGLPPAPAYDLVYRHGLAVDDSGMRLAMGSTTGSLWTSDDGGESWQLISAHLPPVYCVRFG</sequence>
<dbReference type="RefSeq" id="WP_211612499.1">
    <property type="nucleotide sequence ID" value="NZ_CAJNBK010000009.1"/>
</dbReference>
<dbReference type="SUPFAM" id="SSF110296">
    <property type="entry name" value="Oligoxyloglucan reducing end-specific cellobiohydrolase"/>
    <property type="match status" value="1"/>
</dbReference>
<protein>
    <recommendedName>
        <fullName evidence="4">Sialidase</fullName>
    </recommendedName>
</protein>
<feature type="region of interest" description="Disordered" evidence="1">
    <location>
        <begin position="85"/>
        <end position="110"/>
    </location>
</feature>
<dbReference type="Proteomes" id="UP000672526">
    <property type="component" value="Unassembled WGS sequence"/>
</dbReference>
<dbReference type="CDD" id="cd15482">
    <property type="entry name" value="Sialidase_non-viral"/>
    <property type="match status" value="1"/>
</dbReference>
<dbReference type="InterPro" id="IPR015943">
    <property type="entry name" value="WD40/YVTN_repeat-like_dom_sf"/>
</dbReference>
<feature type="compositionally biased region" description="Low complexity" evidence="1">
    <location>
        <begin position="89"/>
        <end position="108"/>
    </location>
</feature>
<evidence type="ECO:0000313" key="3">
    <source>
        <dbReference type="Proteomes" id="UP000672526"/>
    </source>
</evidence>
<evidence type="ECO:0000313" key="2">
    <source>
        <dbReference type="EMBL" id="CAE6764103.1"/>
    </source>
</evidence>